<protein>
    <submittedName>
        <fullName evidence="1">Uncharacterized protein</fullName>
    </submittedName>
</protein>
<evidence type="ECO:0000313" key="2">
    <source>
        <dbReference type="Proteomes" id="UP001186974"/>
    </source>
</evidence>
<dbReference type="Proteomes" id="UP001186974">
    <property type="component" value="Unassembled WGS sequence"/>
</dbReference>
<keyword evidence="2" id="KW-1185">Reference proteome</keyword>
<evidence type="ECO:0000313" key="1">
    <source>
        <dbReference type="EMBL" id="KAK3055747.1"/>
    </source>
</evidence>
<reference evidence="1" key="1">
    <citation type="submission" date="2024-09" db="EMBL/GenBank/DDBJ databases">
        <title>Black Yeasts Isolated from many extreme environments.</title>
        <authorList>
            <person name="Coleine C."/>
            <person name="Stajich J.E."/>
            <person name="Selbmann L."/>
        </authorList>
    </citation>
    <scope>NUCLEOTIDE SEQUENCE</scope>
    <source>
        <strain evidence="1">CCFEE 5737</strain>
    </source>
</reference>
<organism evidence="1 2">
    <name type="scientific">Coniosporium uncinatum</name>
    <dbReference type="NCBI Taxonomy" id="93489"/>
    <lineage>
        <taxon>Eukaryota</taxon>
        <taxon>Fungi</taxon>
        <taxon>Dikarya</taxon>
        <taxon>Ascomycota</taxon>
        <taxon>Pezizomycotina</taxon>
        <taxon>Dothideomycetes</taxon>
        <taxon>Dothideomycetes incertae sedis</taxon>
        <taxon>Coniosporium</taxon>
    </lineage>
</organism>
<proteinExistence type="predicted"/>
<gene>
    <name evidence="1" type="ORF">LTS18_011767</name>
</gene>
<feature type="non-terminal residue" evidence="1">
    <location>
        <position position="1"/>
    </location>
</feature>
<comment type="caution">
    <text evidence="1">The sequence shown here is derived from an EMBL/GenBank/DDBJ whole genome shotgun (WGS) entry which is preliminary data.</text>
</comment>
<sequence length="146" mass="16540">APLPQAPPQAHYEPYESPLKMFKAYRYHPTFKQDVSGGFRSMTYSHKIDAAQPLCQFEQAGGTCNDPQCGNQHFRNMSLSDDTILMQLGTTNPGRTDEERTQWTDGLRGVIKSLRQKSVKDPEIVASAIADFRRTYFKDPTKVLNL</sequence>
<name>A0ACC3CYI7_9PEZI</name>
<dbReference type="EMBL" id="JAWDJW010009786">
    <property type="protein sequence ID" value="KAK3055747.1"/>
    <property type="molecule type" value="Genomic_DNA"/>
</dbReference>
<accession>A0ACC3CYI7</accession>